<keyword evidence="2" id="KW-0288">FMN</keyword>
<organism evidence="6 7">
    <name type="scientific">Paracoccus tibetensis</name>
    <dbReference type="NCBI Taxonomy" id="336292"/>
    <lineage>
        <taxon>Bacteria</taxon>
        <taxon>Pseudomonadati</taxon>
        <taxon>Pseudomonadota</taxon>
        <taxon>Alphaproteobacteria</taxon>
        <taxon>Rhodobacterales</taxon>
        <taxon>Paracoccaceae</taxon>
        <taxon>Paracoccus</taxon>
    </lineage>
</organism>
<dbReference type="Pfam" id="PF13426">
    <property type="entry name" value="PAS_9"/>
    <property type="match status" value="1"/>
</dbReference>
<dbReference type="PANTHER" id="PTHR47429:SF2">
    <property type="entry name" value="PROTEIN TWIN LOV 1"/>
    <property type="match status" value="1"/>
</dbReference>
<reference evidence="6 7" key="1">
    <citation type="submission" date="2016-10" db="EMBL/GenBank/DDBJ databases">
        <authorList>
            <person name="de Groot N.N."/>
        </authorList>
    </citation>
    <scope>NUCLEOTIDE SEQUENCE [LARGE SCALE GENOMIC DNA]</scope>
    <source>
        <strain evidence="6 7">CGMCC 1.8925</strain>
    </source>
</reference>
<evidence type="ECO:0000256" key="2">
    <source>
        <dbReference type="ARBA" id="ARBA00022643"/>
    </source>
</evidence>
<dbReference type="AlphaFoldDB" id="A0A1G5BWJ0"/>
<dbReference type="InterPro" id="IPR000014">
    <property type="entry name" value="PAS"/>
</dbReference>
<evidence type="ECO:0000313" key="6">
    <source>
        <dbReference type="EMBL" id="SCX94535.1"/>
    </source>
</evidence>
<feature type="domain" description="PAS" evidence="4">
    <location>
        <begin position="7"/>
        <end position="79"/>
    </location>
</feature>
<evidence type="ECO:0000259" key="4">
    <source>
        <dbReference type="PROSITE" id="PS50112"/>
    </source>
</evidence>
<dbReference type="PROSITE" id="PS50112">
    <property type="entry name" value="PAS"/>
    <property type="match status" value="1"/>
</dbReference>
<keyword evidence="7" id="KW-1185">Reference proteome</keyword>
<dbReference type="CDD" id="cd00130">
    <property type="entry name" value="PAS"/>
    <property type="match status" value="1"/>
</dbReference>
<evidence type="ECO:0000259" key="5">
    <source>
        <dbReference type="PROSITE" id="PS50113"/>
    </source>
</evidence>
<dbReference type="SUPFAM" id="SSF55785">
    <property type="entry name" value="PYP-like sensor domain (PAS domain)"/>
    <property type="match status" value="1"/>
</dbReference>
<proteinExistence type="predicted"/>
<sequence>MHAEQTLSDRLLAQIQRSNIALCVADGHGDMPLVMVNKGFLKLTGYEASDVEGRNCRFLQTPDTPRAQVAAMSDFLRDEAQEDGRFPVLNQRRNGTTFTNLVFMSKLRDGDGGLRYVIASQFDATAAEEAQAIAQNDKLLVGALSDLRQTAGQFGMTLNDSAALIARSISTLARLTVRDE</sequence>
<accession>A0A1G5BWJ0</accession>
<dbReference type="OrthoDB" id="489241at2"/>
<dbReference type="PROSITE" id="PS50113">
    <property type="entry name" value="PAC"/>
    <property type="match status" value="1"/>
</dbReference>
<dbReference type="PANTHER" id="PTHR47429">
    <property type="entry name" value="PROTEIN TWIN LOV 1"/>
    <property type="match status" value="1"/>
</dbReference>
<evidence type="ECO:0000256" key="1">
    <source>
        <dbReference type="ARBA" id="ARBA00022630"/>
    </source>
</evidence>
<dbReference type="NCBIfam" id="TIGR00229">
    <property type="entry name" value="sensory_box"/>
    <property type="match status" value="1"/>
</dbReference>
<dbReference type="InterPro" id="IPR000700">
    <property type="entry name" value="PAS-assoc_C"/>
</dbReference>
<name>A0A1G5BWJ0_9RHOB</name>
<keyword evidence="3" id="KW-0157">Chromophore</keyword>
<dbReference type="EMBL" id="FMVT01000001">
    <property type="protein sequence ID" value="SCX94535.1"/>
    <property type="molecule type" value="Genomic_DNA"/>
</dbReference>
<keyword evidence="1" id="KW-0285">Flavoprotein</keyword>
<protein>
    <submittedName>
        <fullName evidence="6">PAS domain S-box-containing protein</fullName>
    </submittedName>
</protein>
<dbReference type="Gene3D" id="3.30.450.20">
    <property type="entry name" value="PAS domain"/>
    <property type="match status" value="1"/>
</dbReference>
<dbReference type="STRING" id="336292.SAMN05660710_00307"/>
<evidence type="ECO:0000313" key="7">
    <source>
        <dbReference type="Proteomes" id="UP000199502"/>
    </source>
</evidence>
<dbReference type="InterPro" id="IPR035965">
    <property type="entry name" value="PAS-like_dom_sf"/>
</dbReference>
<evidence type="ECO:0000256" key="3">
    <source>
        <dbReference type="ARBA" id="ARBA00022991"/>
    </source>
</evidence>
<dbReference type="Proteomes" id="UP000199502">
    <property type="component" value="Unassembled WGS sequence"/>
</dbReference>
<gene>
    <name evidence="6" type="ORF">SAMN05660710_00307</name>
</gene>
<feature type="domain" description="PAC" evidence="5">
    <location>
        <begin position="82"/>
        <end position="136"/>
    </location>
</feature>
<dbReference type="RefSeq" id="WP_090739739.1">
    <property type="nucleotide sequence ID" value="NZ_FMVT01000001.1"/>
</dbReference>